<dbReference type="PROSITE" id="PS00759">
    <property type="entry name" value="ARGE_DAPE_CPG2_2"/>
    <property type="match status" value="1"/>
</dbReference>
<evidence type="ECO:0000256" key="2">
    <source>
        <dbReference type="ARBA" id="ARBA00006746"/>
    </source>
</evidence>
<feature type="domain" description="Peptidase M20 dimerisation" evidence="17">
    <location>
        <begin position="212"/>
        <end position="317"/>
    </location>
</feature>
<dbReference type="GO" id="GO:0006526">
    <property type="term" value="P:L-arginine biosynthetic process"/>
    <property type="evidence" value="ECO:0007669"/>
    <property type="project" value="TreeGrafter"/>
</dbReference>
<dbReference type="InterPro" id="IPR002933">
    <property type="entry name" value="Peptidase_M20"/>
</dbReference>
<comment type="pathway">
    <text evidence="1 15">Amino-acid biosynthesis; L-lysine biosynthesis via DAP pathway; LL-2,6-diaminopimelate from (S)-tetrahydrodipicolinate (succinylase route): step 3/3.</text>
</comment>
<dbReference type="RefSeq" id="WP_248669479.1">
    <property type="nucleotide sequence ID" value="NZ_JALPRX010000122.1"/>
</dbReference>
<dbReference type="Pfam" id="PF01546">
    <property type="entry name" value="Peptidase_M20"/>
    <property type="match status" value="1"/>
</dbReference>
<keyword evidence="7 15" id="KW-0479">Metal-binding</keyword>
<dbReference type="Proteomes" id="UP001139516">
    <property type="component" value="Unassembled WGS sequence"/>
</dbReference>
<gene>
    <name evidence="15 18" type="primary">dapE</name>
    <name evidence="18" type="ORF">M0638_23955</name>
</gene>
<dbReference type="NCBIfam" id="NF009557">
    <property type="entry name" value="PRK13009.1"/>
    <property type="match status" value="1"/>
</dbReference>
<evidence type="ECO:0000256" key="8">
    <source>
        <dbReference type="ARBA" id="ARBA00022801"/>
    </source>
</evidence>
<evidence type="ECO:0000256" key="1">
    <source>
        <dbReference type="ARBA" id="ARBA00005130"/>
    </source>
</evidence>
<dbReference type="HAMAP" id="MF_01690">
    <property type="entry name" value="DapE"/>
    <property type="match status" value="1"/>
</dbReference>
<keyword evidence="6 15" id="KW-0028">Amino-acid biosynthesis</keyword>
<dbReference type="PANTHER" id="PTHR43808:SF31">
    <property type="entry name" value="N-ACETYL-L-CITRULLINE DEACETYLASE"/>
    <property type="match status" value="1"/>
</dbReference>
<evidence type="ECO:0000256" key="4">
    <source>
        <dbReference type="ARBA" id="ARBA00011921"/>
    </source>
</evidence>
<evidence type="ECO:0000256" key="13">
    <source>
        <dbReference type="ARBA" id="ARBA00031891"/>
    </source>
</evidence>
<comment type="cofactor">
    <cofactor evidence="15">
        <name>Zn(2+)</name>
        <dbReference type="ChEBI" id="CHEBI:29105"/>
    </cofactor>
    <cofactor evidence="15">
        <name>Co(2+)</name>
        <dbReference type="ChEBI" id="CHEBI:48828"/>
    </cofactor>
    <text evidence="15">Binds 2 Zn(2+) or Co(2+) ions per subunit.</text>
</comment>
<name>A0A9X1YAZ9_9PROT</name>
<dbReference type="GO" id="GO:0009014">
    <property type="term" value="F:succinyl-diaminopimelate desuccinylase activity"/>
    <property type="evidence" value="ECO:0007669"/>
    <property type="project" value="UniProtKB-UniRule"/>
</dbReference>
<evidence type="ECO:0000256" key="14">
    <source>
        <dbReference type="ARBA" id="ARBA00051301"/>
    </source>
</evidence>
<evidence type="ECO:0000256" key="12">
    <source>
        <dbReference type="ARBA" id="ARBA00023285"/>
    </source>
</evidence>
<reference evidence="18" key="1">
    <citation type="submission" date="2022-04" db="EMBL/GenBank/DDBJ databases">
        <title>Roseomonas acroporae sp. nov., isolated from coral Acropora digitifera.</title>
        <authorList>
            <person name="Sun H."/>
        </authorList>
    </citation>
    <scope>NUCLEOTIDE SEQUENCE</scope>
    <source>
        <strain evidence="18">NAR14</strain>
    </source>
</reference>
<dbReference type="InterPro" id="IPR005941">
    <property type="entry name" value="DapE_proteobac"/>
</dbReference>
<dbReference type="EMBL" id="JALPRX010000122">
    <property type="protein sequence ID" value="MCK8787429.1"/>
    <property type="molecule type" value="Genomic_DNA"/>
</dbReference>
<keyword evidence="8 15" id="KW-0378">Hydrolase</keyword>
<dbReference type="GO" id="GO:0009089">
    <property type="term" value="P:lysine biosynthetic process via diaminopimelate"/>
    <property type="evidence" value="ECO:0007669"/>
    <property type="project" value="UniProtKB-UniRule"/>
</dbReference>
<feature type="binding site" evidence="15">
    <location>
        <position position="136"/>
    </location>
    <ligand>
        <name>Zn(2+)</name>
        <dbReference type="ChEBI" id="CHEBI:29105"/>
        <label>2</label>
    </ligand>
</feature>
<feature type="region of interest" description="Disordered" evidence="16">
    <location>
        <begin position="1"/>
        <end position="28"/>
    </location>
</feature>
<evidence type="ECO:0000313" key="18">
    <source>
        <dbReference type="EMBL" id="MCK8787429.1"/>
    </source>
</evidence>
<dbReference type="Pfam" id="PF07687">
    <property type="entry name" value="M20_dimer"/>
    <property type="match status" value="1"/>
</dbReference>
<comment type="similarity">
    <text evidence="2 15">Belongs to the peptidase M20A family. DapE subfamily.</text>
</comment>
<keyword evidence="19" id="KW-1185">Reference proteome</keyword>
<evidence type="ECO:0000256" key="7">
    <source>
        <dbReference type="ARBA" id="ARBA00022723"/>
    </source>
</evidence>
<dbReference type="GO" id="GO:0019877">
    <property type="term" value="P:diaminopimelate biosynthetic process"/>
    <property type="evidence" value="ECO:0007669"/>
    <property type="project" value="UniProtKB-UniRule"/>
</dbReference>
<comment type="subunit">
    <text evidence="3 15">Homodimer.</text>
</comment>
<evidence type="ECO:0000256" key="16">
    <source>
        <dbReference type="SAM" id="MobiDB-lite"/>
    </source>
</evidence>
<protein>
    <recommendedName>
        <fullName evidence="5 15">Succinyl-diaminopimelate desuccinylase</fullName>
        <shortName evidence="15">SDAP desuccinylase</shortName>
        <ecNumber evidence="4 15">3.5.1.18</ecNumber>
    </recommendedName>
    <alternativeName>
        <fullName evidence="13 15">N-succinyl-LL-2,6-diaminoheptanedioate amidohydrolase</fullName>
    </alternativeName>
</protein>
<keyword evidence="9 15" id="KW-0862">Zinc</keyword>
<feature type="binding site" evidence="15">
    <location>
        <position position="384"/>
    </location>
    <ligand>
        <name>Zn(2+)</name>
        <dbReference type="ChEBI" id="CHEBI:29105"/>
        <label>2</label>
    </ligand>
</feature>
<feature type="binding site" evidence="15">
    <location>
        <position position="199"/>
    </location>
    <ligand>
        <name>Zn(2+)</name>
        <dbReference type="ChEBI" id="CHEBI:29105"/>
        <label>1</label>
    </ligand>
</feature>
<dbReference type="AlphaFoldDB" id="A0A9X1YAZ9"/>
<feature type="binding site" evidence="15">
    <location>
        <position position="171"/>
    </location>
    <ligand>
        <name>Zn(2+)</name>
        <dbReference type="ChEBI" id="CHEBI:29105"/>
        <label>2</label>
    </ligand>
</feature>
<dbReference type="EC" id="3.5.1.18" evidence="4 15"/>
<feature type="binding site" evidence="15">
    <location>
        <position position="136"/>
    </location>
    <ligand>
        <name>Zn(2+)</name>
        <dbReference type="ChEBI" id="CHEBI:29105"/>
        <label>1</label>
    </ligand>
</feature>
<accession>A0A9X1YAZ9</accession>
<evidence type="ECO:0000313" key="19">
    <source>
        <dbReference type="Proteomes" id="UP001139516"/>
    </source>
</evidence>
<dbReference type="InterPro" id="IPR036264">
    <property type="entry name" value="Bact_exopeptidase_dim_dom"/>
</dbReference>
<keyword evidence="12 15" id="KW-0170">Cobalt</keyword>
<sequence>MSEARPQAGTASPVPSSAAGDPSRPVAADPLPLAQALIRCRSYAAPDGTPEDAGALAVLEAALAPLGFRCERVRFGATENLWARRDPPAGAGNRGPHLCFAGHTDVVPPGDLAAWRHDPFGAEVRDGVLYGRGAVDMKGGVAAWVAAVAGLLAEQPDLPGTLSLLITGDEEGPALDGTVKVLEWLAERGGIPDLCLVGEPTSRVRLGDIVKVGRRGSLNAVLTVHGKQGHVAYPQRADNPVHRLLRVLHGLTATPLDAGNDWFEPSSLQVTSIDVGNPSTNVIPATAQARLNIRFNDGHTGAGLAGMLRRALEAEGEGHGLEVKISGEAFLTEPGPFVEALRRAVRRATGEETALDTGGGTSDARFIARYCPVAELGSVGSTMHQVDERVPVAELRGLAALYRAVIDEVMGTGHGSMGPGAGTRA</sequence>
<evidence type="ECO:0000256" key="5">
    <source>
        <dbReference type="ARBA" id="ARBA00022391"/>
    </source>
</evidence>
<evidence type="ECO:0000256" key="11">
    <source>
        <dbReference type="ARBA" id="ARBA00023154"/>
    </source>
</evidence>
<comment type="caution">
    <text evidence="18">The sequence shown here is derived from an EMBL/GenBank/DDBJ whole genome shotgun (WGS) entry which is preliminary data.</text>
</comment>
<feature type="active site" evidence="15">
    <location>
        <position position="105"/>
    </location>
</feature>
<comment type="function">
    <text evidence="15">Catalyzes the hydrolysis of N-succinyl-L,L-diaminopimelic acid (SDAP), forming succinate and LL-2,6-diaminopimelate (DAP), an intermediate involved in the bacterial biosynthesis of lysine and meso-diaminopimelic acid, an essential component of bacterial cell walls.</text>
</comment>
<keyword evidence="11 15" id="KW-0457">Lysine biosynthesis</keyword>
<dbReference type="SUPFAM" id="SSF55031">
    <property type="entry name" value="Bacterial exopeptidase dimerisation domain"/>
    <property type="match status" value="1"/>
</dbReference>
<evidence type="ECO:0000256" key="6">
    <source>
        <dbReference type="ARBA" id="ARBA00022605"/>
    </source>
</evidence>
<evidence type="ECO:0000256" key="9">
    <source>
        <dbReference type="ARBA" id="ARBA00022833"/>
    </source>
</evidence>
<evidence type="ECO:0000256" key="10">
    <source>
        <dbReference type="ARBA" id="ARBA00022915"/>
    </source>
</evidence>
<keyword evidence="10 15" id="KW-0220">Diaminopimelate biosynthesis</keyword>
<evidence type="ECO:0000256" key="3">
    <source>
        <dbReference type="ARBA" id="ARBA00011738"/>
    </source>
</evidence>
<feature type="active site" description="Proton acceptor" evidence="15">
    <location>
        <position position="170"/>
    </location>
</feature>
<organism evidence="18 19">
    <name type="scientific">Roseomonas acroporae</name>
    <dbReference type="NCBI Taxonomy" id="2937791"/>
    <lineage>
        <taxon>Bacteria</taxon>
        <taxon>Pseudomonadati</taxon>
        <taxon>Pseudomonadota</taxon>
        <taxon>Alphaproteobacteria</taxon>
        <taxon>Acetobacterales</taxon>
        <taxon>Roseomonadaceae</taxon>
        <taxon>Roseomonas</taxon>
    </lineage>
</organism>
<dbReference type="InterPro" id="IPR011650">
    <property type="entry name" value="Peptidase_M20_dimer"/>
</dbReference>
<dbReference type="NCBIfam" id="TIGR01246">
    <property type="entry name" value="dapE_proteo"/>
    <property type="match status" value="1"/>
</dbReference>
<comment type="catalytic activity">
    <reaction evidence="14 15">
        <text>N-succinyl-(2S,6S)-2,6-diaminopimelate + H2O = (2S,6S)-2,6-diaminopimelate + succinate</text>
        <dbReference type="Rhea" id="RHEA:22608"/>
        <dbReference type="ChEBI" id="CHEBI:15377"/>
        <dbReference type="ChEBI" id="CHEBI:30031"/>
        <dbReference type="ChEBI" id="CHEBI:57609"/>
        <dbReference type="ChEBI" id="CHEBI:58087"/>
        <dbReference type="EC" id="3.5.1.18"/>
    </reaction>
</comment>
<dbReference type="InterPro" id="IPR050072">
    <property type="entry name" value="Peptidase_M20A"/>
</dbReference>
<dbReference type="GO" id="GO:0008777">
    <property type="term" value="F:acetylornithine deacetylase activity"/>
    <property type="evidence" value="ECO:0007669"/>
    <property type="project" value="TreeGrafter"/>
</dbReference>
<feature type="binding site" evidence="15">
    <location>
        <position position="103"/>
    </location>
    <ligand>
        <name>Zn(2+)</name>
        <dbReference type="ChEBI" id="CHEBI:29105"/>
        <label>1</label>
    </ligand>
</feature>
<dbReference type="PANTHER" id="PTHR43808">
    <property type="entry name" value="ACETYLORNITHINE DEACETYLASE"/>
    <property type="match status" value="1"/>
</dbReference>
<dbReference type="GO" id="GO:0008270">
    <property type="term" value="F:zinc ion binding"/>
    <property type="evidence" value="ECO:0007669"/>
    <property type="project" value="UniProtKB-UniRule"/>
</dbReference>
<proteinExistence type="inferred from homology"/>
<dbReference type="InterPro" id="IPR001261">
    <property type="entry name" value="ArgE/DapE_CS"/>
</dbReference>
<dbReference type="SUPFAM" id="SSF53187">
    <property type="entry name" value="Zn-dependent exopeptidases"/>
    <property type="match status" value="1"/>
</dbReference>
<evidence type="ECO:0000256" key="15">
    <source>
        <dbReference type="HAMAP-Rule" id="MF_01690"/>
    </source>
</evidence>
<evidence type="ECO:0000259" key="17">
    <source>
        <dbReference type="Pfam" id="PF07687"/>
    </source>
</evidence>
<dbReference type="CDD" id="cd03891">
    <property type="entry name" value="M20_DapE_proteobac"/>
    <property type="match status" value="1"/>
</dbReference>
<dbReference type="Gene3D" id="3.40.630.10">
    <property type="entry name" value="Zn peptidases"/>
    <property type="match status" value="2"/>
</dbReference>
<dbReference type="GO" id="GO:0050897">
    <property type="term" value="F:cobalt ion binding"/>
    <property type="evidence" value="ECO:0007669"/>
    <property type="project" value="UniProtKB-UniRule"/>
</dbReference>